<evidence type="ECO:0000313" key="3">
    <source>
        <dbReference type="Proteomes" id="UP000008142"/>
    </source>
</evidence>
<protein>
    <submittedName>
        <fullName evidence="2">Predicted protein</fullName>
    </submittedName>
</protein>
<sequence>MTGTLKDIQICIRTWDMGMRRRPLPGAIGAIGAIGGRSGGTESNWGPKQRWDGESKDAETKDAATKTRGNPREGNQEKTRSSRSSSRSSRRDTPQKRTGPEDDGGVYSVSPGLVSNDNEGILVVNLTSSWANSWANGSWSRTRRFDAFETAHQTIDQATSISRAGLYLPPVFYDAAHISAIDASEAIGLWVLSSVAGNHYAGENGKCGFKIKSKSPLPPP</sequence>
<dbReference type="AlphaFoldDB" id="F0ULU4"/>
<feature type="region of interest" description="Disordered" evidence="1">
    <location>
        <begin position="30"/>
        <end position="112"/>
    </location>
</feature>
<reference evidence="3" key="1">
    <citation type="submission" date="2008-07" db="EMBL/GenBank/DDBJ databases">
        <title>Annotation of Ajellomyces capsulatus strain H88.</title>
        <authorList>
            <person name="Champion M."/>
            <person name="Cuomo C."/>
            <person name="Ma L.-J."/>
            <person name="Henn M.R."/>
            <person name="Sil A."/>
            <person name="Goldman B."/>
            <person name="Young S.K."/>
            <person name="Kodira C.D."/>
            <person name="Zeng Q."/>
            <person name="Koehrsen M."/>
            <person name="Alvarado L."/>
            <person name="Berlin A."/>
            <person name="Borenstein D."/>
            <person name="Chen Z."/>
            <person name="Engels R."/>
            <person name="Freedman E."/>
            <person name="Gellesch M."/>
            <person name="Goldberg J."/>
            <person name="Griggs A."/>
            <person name="Gujja S."/>
            <person name="Heiman D."/>
            <person name="Hepburn T."/>
            <person name="Howarth C."/>
            <person name="Jen D."/>
            <person name="Larson L."/>
            <person name="Lewis B."/>
            <person name="Mehta T."/>
            <person name="Park D."/>
            <person name="Pearson M."/>
            <person name="Roberts A."/>
            <person name="Saif S."/>
            <person name="Shea T."/>
            <person name="Shenoy N."/>
            <person name="Sisk P."/>
            <person name="Stolte C."/>
            <person name="Sykes S."/>
            <person name="Walk T."/>
            <person name="White J."/>
            <person name="Yandava C."/>
            <person name="Klein B."/>
            <person name="McEwen J.G."/>
            <person name="Puccia R."/>
            <person name="Goldman G.H."/>
            <person name="Felipe M.S."/>
            <person name="Nino-Vega G."/>
            <person name="San-Blas G."/>
            <person name="Taylor J."/>
            <person name="Mendoza L."/>
            <person name="Galagan J."/>
            <person name="Nusbaum C."/>
            <person name="Birren B."/>
        </authorList>
    </citation>
    <scope>NUCLEOTIDE SEQUENCE [LARGE SCALE GENOMIC DNA]</scope>
    <source>
        <strain evidence="3">H88</strain>
    </source>
</reference>
<name>F0ULU4_AJEC8</name>
<feature type="compositionally biased region" description="Basic and acidic residues" evidence="1">
    <location>
        <begin position="49"/>
        <end position="80"/>
    </location>
</feature>
<evidence type="ECO:0000256" key="1">
    <source>
        <dbReference type="SAM" id="MobiDB-lite"/>
    </source>
</evidence>
<dbReference type="HOGENOM" id="CLU_1255654_0_0_1"/>
<evidence type="ECO:0000313" key="2">
    <source>
        <dbReference type="EMBL" id="EGC47194.1"/>
    </source>
</evidence>
<dbReference type="EMBL" id="DS990640">
    <property type="protein sequence ID" value="EGC47194.1"/>
    <property type="molecule type" value="Genomic_DNA"/>
</dbReference>
<gene>
    <name evidence="2" type="ORF">HCEG_06409</name>
</gene>
<organism evidence="3">
    <name type="scientific">Ajellomyces capsulatus (strain H88)</name>
    <name type="common">Darling's disease fungus</name>
    <name type="synonym">Histoplasma capsulatum</name>
    <dbReference type="NCBI Taxonomy" id="544711"/>
    <lineage>
        <taxon>Eukaryota</taxon>
        <taxon>Fungi</taxon>
        <taxon>Dikarya</taxon>
        <taxon>Ascomycota</taxon>
        <taxon>Pezizomycotina</taxon>
        <taxon>Eurotiomycetes</taxon>
        <taxon>Eurotiomycetidae</taxon>
        <taxon>Onygenales</taxon>
        <taxon>Ajellomycetaceae</taxon>
        <taxon>Histoplasma</taxon>
    </lineage>
</organism>
<proteinExistence type="predicted"/>
<feature type="compositionally biased region" description="Basic and acidic residues" evidence="1">
    <location>
        <begin position="89"/>
        <end position="100"/>
    </location>
</feature>
<accession>F0ULU4</accession>
<dbReference type="Proteomes" id="UP000008142">
    <property type="component" value="Unassembled WGS sequence"/>
</dbReference>